<gene>
    <name evidence="6 8" type="primary">rsmG</name>
    <name evidence="8" type="ORF">G9U51_10505</name>
</gene>
<comment type="caution">
    <text evidence="8">The sequence shown here is derived from an EMBL/GenBank/DDBJ whole genome shotgun (WGS) entry which is preliminary data.</text>
</comment>
<sequence length="249" mass="26505">MSSCSPRTEFHVKPEAPAVASPEPPESPEAARSLLGDRLPLMQRFVAHLADTGTSHGLIGPREIPRLWDRHVLNCAVIADGIPSGVAIADIGSGAGLPGLVLAIARPDLRVTLVEPLLRRVTWLETVRADLGLEQVTVCRARAEQLHGELTVDVVTSRAVARLDTLAGWCLPLLPAGGHMLAMKGSSAADEVAEASDTIAALGGATPQVRECGVGVVEPPTVVVDILRERRVDPRPAARRARRSRKARR</sequence>
<dbReference type="Proteomes" id="UP000744769">
    <property type="component" value="Unassembled WGS sequence"/>
</dbReference>
<dbReference type="InterPro" id="IPR003682">
    <property type="entry name" value="rRNA_ssu_MeTfrase_G"/>
</dbReference>
<dbReference type="GO" id="GO:0070043">
    <property type="term" value="F:rRNA (guanine-N7-)-methyltransferase activity"/>
    <property type="evidence" value="ECO:0007669"/>
    <property type="project" value="UniProtKB-UniRule"/>
</dbReference>
<comment type="caution">
    <text evidence="6">Lacks conserved residue(s) required for the propagation of feature annotation.</text>
</comment>
<dbReference type="EC" id="2.1.1.-" evidence="6"/>
<dbReference type="PANTHER" id="PTHR31760:SF0">
    <property type="entry name" value="S-ADENOSYL-L-METHIONINE-DEPENDENT METHYLTRANSFERASES SUPERFAMILY PROTEIN"/>
    <property type="match status" value="1"/>
</dbReference>
<dbReference type="Gene3D" id="3.40.50.150">
    <property type="entry name" value="Vaccinia Virus protein VP39"/>
    <property type="match status" value="1"/>
</dbReference>
<evidence type="ECO:0000313" key="9">
    <source>
        <dbReference type="Proteomes" id="UP000744769"/>
    </source>
</evidence>
<keyword evidence="4 6" id="KW-0808">Transferase</keyword>
<dbReference type="InterPro" id="IPR029063">
    <property type="entry name" value="SAM-dependent_MTases_sf"/>
</dbReference>
<feature type="region of interest" description="Disordered" evidence="7">
    <location>
        <begin position="1"/>
        <end position="31"/>
    </location>
</feature>
<feature type="binding site" evidence="6">
    <location>
        <position position="158"/>
    </location>
    <ligand>
        <name>S-adenosyl-L-methionine</name>
        <dbReference type="ChEBI" id="CHEBI:59789"/>
    </ligand>
</feature>
<comment type="subcellular location">
    <subcellularLocation>
        <location evidence="6">Cytoplasm</location>
    </subcellularLocation>
</comment>
<comment type="similarity">
    <text evidence="6">Belongs to the methyltransferase superfamily. RNA methyltransferase RsmG family.</text>
</comment>
<protein>
    <recommendedName>
        <fullName evidence="6">Ribosomal RNA small subunit methyltransferase G</fullName>
        <ecNumber evidence="6">2.1.1.-</ecNumber>
    </recommendedName>
    <alternativeName>
        <fullName evidence="6">16S rRNA 7-methylguanosine methyltransferase</fullName>
        <shortName evidence="6">16S rRNA m7G methyltransferase</shortName>
    </alternativeName>
</protein>
<dbReference type="EMBL" id="JAAOIV010000007">
    <property type="protein sequence ID" value="NHN56205.1"/>
    <property type="molecule type" value="Genomic_DNA"/>
</dbReference>
<evidence type="ECO:0000256" key="5">
    <source>
        <dbReference type="ARBA" id="ARBA00022691"/>
    </source>
</evidence>
<evidence type="ECO:0000256" key="6">
    <source>
        <dbReference type="HAMAP-Rule" id="MF_00074"/>
    </source>
</evidence>
<organism evidence="8 9">
    <name type="scientific">Metallococcus carri</name>
    <dbReference type="NCBI Taxonomy" id="1656884"/>
    <lineage>
        <taxon>Bacteria</taxon>
        <taxon>Bacillati</taxon>
        <taxon>Actinomycetota</taxon>
        <taxon>Actinomycetes</taxon>
        <taxon>Micrococcales</taxon>
        <taxon>Dermacoccaceae</taxon>
        <taxon>Metallococcus</taxon>
    </lineage>
</organism>
<dbReference type="AlphaFoldDB" id="A0A967EAF2"/>
<keyword evidence="1 6" id="KW-0963">Cytoplasm</keyword>
<evidence type="ECO:0000313" key="8">
    <source>
        <dbReference type="EMBL" id="NHN56205.1"/>
    </source>
</evidence>
<comment type="function">
    <text evidence="6">Specifically methylates the N7 position of a guanine in 16S rRNA.</text>
</comment>
<reference evidence="8" key="1">
    <citation type="submission" date="2020-03" db="EMBL/GenBank/DDBJ databases">
        <title>Draft sequencing of Calidifontibacter sp. DB0510.</title>
        <authorList>
            <person name="Kim D.-U."/>
        </authorList>
    </citation>
    <scope>NUCLEOTIDE SEQUENCE</scope>
    <source>
        <strain evidence="8">DB0510</strain>
    </source>
</reference>
<keyword evidence="5 6" id="KW-0949">S-adenosyl-L-methionine</keyword>
<feature type="binding site" evidence="6">
    <location>
        <begin position="143"/>
        <end position="144"/>
    </location>
    <ligand>
        <name>S-adenosyl-L-methionine</name>
        <dbReference type="ChEBI" id="CHEBI:59789"/>
    </ligand>
</feature>
<keyword evidence="9" id="KW-1185">Reference proteome</keyword>
<evidence type="ECO:0000256" key="2">
    <source>
        <dbReference type="ARBA" id="ARBA00022552"/>
    </source>
</evidence>
<feature type="binding site" evidence="6">
    <location>
        <position position="92"/>
    </location>
    <ligand>
        <name>S-adenosyl-L-methionine</name>
        <dbReference type="ChEBI" id="CHEBI:59789"/>
    </ligand>
</feature>
<evidence type="ECO:0000256" key="7">
    <source>
        <dbReference type="SAM" id="MobiDB-lite"/>
    </source>
</evidence>
<dbReference type="NCBIfam" id="TIGR00138">
    <property type="entry name" value="rsmG_gidB"/>
    <property type="match status" value="1"/>
</dbReference>
<dbReference type="PANTHER" id="PTHR31760">
    <property type="entry name" value="S-ADENOSYL-L-METHIONINE-DEPENDENT METHYLTRANSFERASES SUPERFAMILY PROTEIN"/>
    <property type="match status" value="1"/>
</dbReference>
<evidence type="ECO:0000256" key="1">
    <source>
        <dbReference type="ARBA" id="ARBA00022490"/>
    </source>
</evidence>
<name>A0A967EAF2_9MICO</name>
<dbReference type="Pfam" id="PF02527">
    <property type="entry name" value="GidB"/>
    <property type="match status" value="1"/>
</dbReference>
<evidence type="ECO:0000256" key="3">
    <source>
        <dbReference type="ARBA" id="ARBA00022603"/>
    </source>
</evidence>
<dbReference type="SUPFAM" id="SSF53335">
    <property type="entry name" value="S-adenosyl-L-methionine-dependent methyltransferases"/>
    <property type="match status" value="1"/>
</dbReference>
<proteinExistence type="inferred from homology"/>
<keyword evidence="2 6" id="KW-0698">rRNA processing</keyword>
<keyword evidence="3 6" id="KW-0489">Methyltransferase</keyword>
<dbReference type="HAMAP" id="MF_00074">
    <property type="entry name" value="16SrRNA_methyltr_G"/>
    <property type="match status" value="1"/>
</dbReference>
<evidence type="ECO:0000256" key="4">
    <source>
        <dbReference type="ARBA" id="ARBA00022679"/>
    </source>
</evidence>
<dbReference type="GO" id="GO:0005829">
    <property type="term" value="C:cytosol"/>
    <property type="evidence" value="ECO:0007669"/>
    <property type="project" value="TreeGrafter"/>
</dbReference>
<accession>A0A967EAF2</accession>
<feature type="binding site" evidence="6">
    <location>
        <position position="97"/>
    </location>
    <ligand>
        <name>S-adenosyl-L-methionine</name>
        <dbReference type="ChEBI" id="CHEBI:59789"/>
    </ligand>
</feature>